<feature type="domain" description="Thioesterase" evidence="1">
    <location>
        <begin position="12"/>
        <end position="120"/>
    </location>
</feature>
<reference evidence="2 3" key="1">
    <citation type="submission" date="2018-06" db="EMBL/GenBank/DDBJ databases">
        <authorList>
            <consortium name="Pathogen Informatics"/>
            <person name="Doyle S."/>
        </authorList>
    </citation>
    <scope>NUCLEOTIDE SEQUENCE [LARGE SCALE GENOMIC DNA]</scope>
    <source>
        <strain evidence="2 3">NCTC9617</strain>
    </source>
</reference>
<protein>
    <submittedName>
        <fullName evidence="2">Enterobactin synthase subunit F</fullName>
    </submittedName>
</protein>
<gene>
    <name evidence="2" type="ORF">NCTC9617_00203</name>
</gene>
<dbReference type="EMBL" id="UGNC01000003">
    <property type="protein sequence ID" value="STW38688.1"/>
    <property type="molecule type" value="Genomic_DNA"/>
</dbReference>
<dbReference type="SUPFAM" id="SSF53474">
    <property type="entry name" value="alpha/beta-Hydrolases"/>
    <property type="match status" value="1"/>
</dbReference>
<organism evidence="2 3">
    <name type="scientific">Klebsiella pneumoniae</name>
    <dbReference type="NCBI Taxonomy" id="573"/>
    <lineage>
        <taxon>Bacteria</taxon>
        <taxon>Pseudomonadati</taxon>
        <taxon>Pseudomonadota</taxon>
        <taxon>Gammaproteobacteria</taxon>
        <taxon>Enterobacterales</taxon>
        <taxon>Enterobacteriaceae</taxon>
        <taxon>Klebsiella/Raoultella group</taxon>
        <taxon>Klebsiella</taxon>
        <taxon>Klebsiella pneumoniae complex</taxon>
    </lineage>
</organism>
<accession>A0A378F3W8</accession>
<evidence type="ECO:0000313" key="3">
    <source>
        <dbReference type="Proteomes" id="UP000255167"/>
    </source>
</evidence>
<evidence type="ECO:0000313" key="2">
    <source>
        <dbReference type="EMBL" id="STW38688.1"/>
    </source>
</evidence>
<dbReference type="InterPro" id="IPR029058">
    <property type="entry name" value="AB_hydrolase_fold"/>
</dbReference>
<dbReference type="Gene3D" id="3.40.50.1820">
    <property type="entry name" value="alpha/beta hydrolase"/>
    <property type="match status" value="1"/>
</dbReference>
<proteinExistence type="predicted"/>
<dbReference type="InterPro" id="IPR001031">
    <property type="entry name" value="Thioesterase"/>
</dbReference>
<dbReference type="Proteomes" id="UP000255167">
    <property type="component" value="Unassembled WGS sequence"/>
</dbReference>
<dbReference type="AlphaFoldDB" id="A0A378F3W8"/>
<sequence length="298" mass="32410">MGGGSEGPLRVVFHAGLGTMDCFRPMLAELEKDPRGPVIGIVIADTAQYCALSPQQAVERMADDYAQRLLATGHSRFQLIGYCLGGLFAVEVARRLSEQGAEIADLVLISSHPVLFEVQDDLMIESLFIPNLHITLAQAGFGEVDGDALVKGFMQVIEQHHGRIPQGALAQLSGAAGLFFQQMQSLPIEERFARYVAGVEQFTGQQMPAEMALGLFRVFRQSFHAAHFTPSTYVGDIRFLLPNQGSGFAPGMDDNTLNFWRNVCLGDLQVTSIAGNHFSCIDTPNAQAVAQRVNEGLK</sequence>
<dbReference type="Pfam" id="PF00975">
    <property type="entry name" value="Thioesterase"/>
    <property type="match status" value="1"/>
</dbReference>
<name>A0A378F3W8_KLEPN</name>
<evidence type="ECO:0000259" key="1">
    <source>
        <dbReference type="Pfam" id="PF00975"/>
    </source>
</evidence>